<gene>
    <name evidence="3" type="ORF">FHU29_000222</name>
</gene>
<dbReference type="AlphaFoldDB" id="A0A839RHS3"/>
<dbReference type="Proteomes" id="UP000567922">
    <property type="component" value="Unassembled WGS sequence"/>
</dbReference>
<organism evidence="3 4">
    <name type="scientific">Hoyosella altamirensis</name>
    <dbReference type="NCBI Taxonomy" id="616997"/>
    <lineage>
        <taxon>Bacteria</taxon>
        <taxon>Bacillati</taxon>
        <taxon>Actinomycetota</taxon>
        <taxon>Actinomycetes</taxon>
        <taxon>Mycobacteriales</taxon>
        <taxon>Hoyosellaceae</taxon>
        <taxon>Hoyosella</taxon>
    </lineage>
</organism>
<protein>
    <recommendedName>
        <fullName evidence="5">Secreted protein</fullName>
    </recommendedName>
</protein>
<proteinExistence type="predicted"/>
<evidence type="ECO:0000256" key="1">
    <source>
        <dbReference type="SAM" id="MobiDB-lite"/>
    </source>
</evidence>
<reference evidence="3 4" key="1">
    <citation type="submission" date="2020-08" db="EMBL/GenBank/DDBJ databases">
        <title>Sequencing the genomes of 1000 actinobacteria strains.</title>
        <authorList>
            <person name="Klenk H.-P."/>
        </authorList>
    </citation>
    <scope>NUCLEOTIDE SEQUENCE [LARGE SCALE GENOMIC DNA]</scope>
    <source>
        <strain evidence="3 4">DSM 45258</strain>
    </source>
</reference>
<accession>A0A839RHS3</accession>
<dbReference type="RefSeq" id="WP_064442504.1">
    <property type="nucleotide sequence ID" value="NZ_BDDI01000027.1"/>
</dbReference>
<name>A0A839RHS3_9ACTN</name>
<comment type="caution">
    <text evidence="3">The sequence shown here is derived from an EMBL/GenBank/DDBJ whole genome shotgun (WGS) entry which is preliminary data.</text>
</comment>
<keyword evidence="4" id="KW-1185">Reference proteome</keyword>
<evidence type="ECO:0008006" key="5">
    <source>
        <dbReference type="Google" id="ProtNLM"/>
    </source>
</evidence>
<sequence>MRKSIKRFTAAGAAAALISGGMLAGAGTAFADEPADGGLPDIDSIFLEFLCEADVVGSIELCDDEGDDAGDENGDETADESGDETAV</sequence>
<feature type="region of interest" description="Disordered" evidence="1">
    <location>
        <begin position="62"/>
        <end position="87"/>
    </location>
</feature>
<feature type="signal peptide" evidence="2">
    <location>
        <begin position="1"/>
        <end position="31"/>
    </location>
</feature>
<feature type="chain" id="PRO_5032552532" description="Secreted protein" evidence="2">
    <location>
        <begin position="32"/>
        <end position="87"/>
    </location>
</feature>
<evidence type="ECO:0000313" key="4">
    <source>
        <dbReference type="Proteomes" id="UP000567922"/>
    </source>
</evidence>
<evidence type="ECO:0000256" key="2">
    <source>
        <dbReference type="SAM" id="SignalP"/>
    </source>
</evidence>
<keyword evidence="2" id="KW-0732">Signal</keyword>
<dbReference type="EMBL" id="JACHWS010000001">
    <property type="protein sequence ID" value="MBB3035788.1"/>
    <property type="molecule type" value="Genomic_DNA"/>
</dbReference>
<evidence type="ECO:0000313" key="3">
    <source>
        <dbReference type="EMBL" id="MBB3035788.1"/>
    </source>
</evidence>